<evidence type="ECO:0000259" key="9">
    <source>
        <dbReference type="PROSITE" id="PS50280"/>
    </source>
</evidence>
<keyword evidence="7" id="KW-0539">Nucleus</keyword>
<evidence type="ECO:0000313" key="10">
    <source>
        <dbReference type="EMBL" id="BAT94740.1"/>
    </source>
</evidence>
<dbReference type="OrthoDB" id="308383at2759"/>
<dbReference type="SUPFAM" id="SSF82199">
    <property type="entry name" value="SET domain"/>
    <property type="match status" value="1"/>
</dbReference>
<evidence type="ECO:0000313" key="11">
    <source>
        <dbReference type="Proteomes" id="UP000291084"/>
    </source>
</evidence>
<dbReference type="PANTHER" id="PTHR45814:SF2">
    <property type="entry name" value="HISTONE-LYSINE N-METHYLTRANSFERASE SETD1"/>
    <property type="match status" value="1"/>
</dbReference>
<dbReference type="Proteomes" id="UP000291084">
    <property type="component" value="Chromosome 8"/>
</dbReference>
<keyword evidence="5" id="KW-0949">S-adenosyl-L-methionine</keyword>
<dbReference type="GO" id="GO:0032259">
    <property type="term" value="P:methylation"/>
    <property type="evidence" value="ECO:0007669"/>
    <property type="project" value="UniProtKB-KW"/>
</dbReference>
<dbReference type="EC" id="2.1.1.354" evidence="2"/>
<evidence type="ECO:0000256" key="3">
    <source>
        <dbReference type="ARBA" id="ARBA00022603"/>
    </source>
</evidence>
<dbReference type="InterPro" id="IPR001214">
    <property type="entry name" value="SET_dom"/>
</dbReference>
<sequence length="72" mass="7945">MIDATDKGNIAPIINHSCMPNCFARIMCLSDEENQIVLIAKTNVSAGEELTYGLLCLYIFNVCAFKESCILN</sequence>
<evidence type="ECO:0000256" key="2">
    <source>
        <dbReference type="ARBA" id="ARBA00012182"/>
    </source>
</evidence>
<keyword evidence="4" id="KW-0808">Transferase</keyword>
<dbReference type="PANTHER" id="PTHR45814">
    <property type="entry name" value="HISTONE-LYSINE N-METHYLTRANSFERASE SETD1"/>
    <property type="match status" value="1"/>
</dbReference>
<keyword evidence="6" id="KW-0156">Chromatin regulator</keyword>
<comment type="subcellular location">
    <subcellularLocation>
        <location evidence="1">Nucleus</location>
    </subcellularLocation>
</comment>
<reference evidence="10 11" key="1">
    <citation type="journal article" date="2015" name="Sci. Rep.">
        <title>The power of single molecule real-time sequencing technology in the de novo assembly of a eukaryotic genome.</title>
        <authorList>
            <person name="Sakai H."/>
            <person name="Naito K."/>
            <person name="Ogiso-Tanaka E."/>
            <person name="Takahashi Y."/>
            <person name="Iseki K."/>
            <person name="Muto C."/>
            <person name="Satou K."/>
            <person name="Teruya K."/>
            <person name="Shiroma A."/>
            <person name="Shimoji M."/>
            <person name="Hirano T."/>
            <person name="Itoh T."/>
            <person name="Kaga A."/>
            <person name="Tomooka N."/>
        </authorList>
    </citation>
    <scope>NUCLEOTIDE SEQUENCE [LARGE SCALE GENOMIC DNA]</scope>
    <source>
        <strain evidence="11">cv. Shumari</strain>
    </source>
</reference>
<keyword evidence="3" id="KW-0489">Methyltransferase</keyword>
<feature type="domain" description="SET" evidence="9">
    <location>
        <begin position="1"/>
        <end position="55"/>
    </location>
</feature>
<proteinExistence type="predicted"/>
<comment type="catalytic activity">
    <reaction evidence="8">
        <text>L-lysyl(4)-[histone H3] + 3 S-adenosyl-L-methionine = N(6),N(6),N(6)-trimethyl-L-lysyl(4)-[histone H3] + 3 S-adenosyl-L-homocysteine + 3 H(+)</text>
        <dbReference type="Rhea" id="RHEA:60260"/>
        <dbReference type="Rhea" id="RHEA-COMP:15537"/>
        <dbReference type="Rhea" id="RHEA-COMP:15547"/>
        <dbReference type="ChEBI" id="CHEBI:15378"/>
        <dbReference type="ChEBI" id="CHEBI:29969"/>
        <dbReference type="ChEBI" id="CHEBI:57856"/>
        <dbReference type="ChEBI" id="CHEBI:59789"/>
        <dbReference type="ChEBI" id="CHEBI:61961"/>
        <dbReference type="EC" id="2.1.1.354"/>
    </reaction>
</comment>
<accession>A0A0S3SPH4</accession>
<evidence type="ECO:0000256" key="8">
    <source>
        <dbReference type="ARBA" id="ARBA00047571"/>
    </source>
</evidence>
<dbReference type="PROSITE" id="PS50280">
    <property type="entry name" value="SET"/>
    <property type="match status" value="1"/>
</dbReference>
<protein>
    <recommendedName>
        <fullName evidence="2">[histone H3]-lysine(4) N-trimethyltransferase</fullName>
        <ecNumber evidence="2">2.1.1.354</ecNumber>
    </recommendedName>
</protein>
<dbReference type="GO" id="GO:0140999">
    <property type="term" value="F:histone H3K4 trimethyltransferase activity"/>
    <property type="evidence" value="ECO:0007669"/>
    <property type="project" value="UniProtKB-EC"/>
</dbReference>
<keyword evidence="11" id="KW-1185">Reference proteome</keyword>
<evidence type="ECO:0000256" key="4">
    <source>
        <dbReference type="ARBA" id="ARBA00022679"/>
    </source>
</evidence>
<evidence type="ECO:0000256" key="1">
    <source>
        <dbReference type="ARBA" id="ARBA00004123"/>
    </source>
</evidence>
<dbReference type="InterPro" id="IPR044570">
    <property type="entry name" value="Set1-like"/>
</dbReference>
<dbReference type="AlphaFoldDB" id="A0A0S3SPH4"/>
<dbReference type="EMBL" id="AP015041">
    <property type="protein sequence ID" value="BAT94740.1"/>
    <property type="molecule type" value="Genomic_DNA"/>
</dbReference>
<dbReference type="Pfam" id="PF00856">
    <property type="entry name" value="SET"/>
    <property type="match status" value="1"/>
</dbReference>
<dbReference type="GO" id="GO:0048188">
    <property type="term" value="C:Set1C/COMPASS complex"/>
    <property type="evidence" value="ECO:0007669"/>
    <property type="project" value="TreeGrafter"/>
</dbReference>
<dbReference type="InterPro" id="IPR046341">
    <property type="entry name" value="SET_dom_sf"/>
</dbReference>
<evidence type="ECO:0000256" key="6">
    <source>
        <dbReference type="ARBA" id="ARBA00022853"/>
    </source>
</evidence>
<evidence type="ECO:0000256" key="7">
    <source>
        <dbReference type="ARBA" id="ARBA00023242"/>
    </source>
</evidence>
<name>A0A0S3SPH4_PHAAN</name>
<dbReference type="Gene3D" id="2.170.270.10">
    <property type="entry name" value="SET domain"/>
    <property type="match status" value="1"/>
</dbReference>
<gene>
    <name evidence="10" type="primary">Vigan.08G137000</name>
    <name evidence="10" type="ORF">VIGAN_08137000</name>
</gene>
<organism evidence="10 11">
    <name type="scientific">Vigna angularis var. angularis</name>
    <dbReference type="NCBI Taxonomy" id="157739"/>
    <lineage>
        <taxon>Eukaryota</taxon>
        <taxon>Viridiplantae</taxon>
        <taxon>Streptophyta</taxon>
        <taxon>Embryophyta</taxon>
        <taxon>Tracheophyta</taxon>
        <taxon>Spermatophyta</taxon>
        <taxon>Magnoliopsida</taxon>
        <taxon>eudicotyledons</taxon>
        <taxon>Gunneridae</taxon>
        <taxon>Pentapetalae</taxon>
        <taxon>rosids</taxon>
        <taxon>fabids</taxon>
        <taxon>Fabales</taxon>
        <taxon>Fabaceae</taxon>
        <taxon>Papilionoideae</taxon>
        <taxon>50 kb inversion clade</taxon>
        <taxon>NPAAA clade</taxon>
        <taxon>indigoferoid/millettioid clade</taxon>
        <taxon>Phaseoleae</taxon>
        <taxon>Vigna</taxon>
    </lineage>
</organism>
<evidence type="ECO:0000256" key="5">
    <source>
        <dbReference type="ARBA" id="ARBA00022691"/>
    </source>
</evidence>